<dbReference type="AlphaFoldDB" id="A0A323TJR9"/>
<dbReference type="EMBL" id="PDOD01000001">
    <property type="protein sequence ID" value="PYZ94326.1"/>
    <property type="molecule type" value="Genomic_DNA"/>
</dbReference>
<dbReference type="Proteomes" id="UP000248214">
    <property type="component" value="Unassembled WGS sequence"/>
</dbReference>
<evidence type="ECO:0000313" key="1">
    <source>
        <dbReference type="EMBL" id="PYZ94326.1"/>
    </source>
</evidence>
<reference evidence="1 2" key="1">
    <citation type="submission" date="2017-10" db="EMBL/GenBank/DDBJ databases">
        <title>Bacillus sp. nov., a halophilic bacterium isolated from a Keqin Lake.</title>
        <authorList>
            <person name="Wang H."/>
        </authorList>
    </citation>
    <scope>NUCLEOTIDE SEQUENCE [LARGE SCALE GENOMIC DNA]</scope>
    <source>
        <strain evidence="1 2">KQ-12</strain>
    </source>
</reference>
<dbReference type="OrthoDB" id="2691835at2"/>
<name>A0A323TJR9_9BACI</name>
<sequence>MKTNDYVKFMTEQFVTYVDQPKEVKQAKREEKKEHRQPMSFRLFGMIPFALRLMWNRKRHE</sequence>
<dbReference type="Pfam" id="PF14038">
    <property type="entry name" value="YqzE"/>
    <property type="match status" value="1"/>
</dbReference>
<keyword evidence="2" id="KW-1185">Reference proteome</keyword>
<gene>
    <name evidence="1" type="ORF">CR194_01990</name>
</gene>
<accession>A0A323TJR9</accession>
<protein>
    <submittedName>
        <fullName evidence="1">YqzE family protein</fullName>
    </submittedName>
</protein>
<evidence type="ECO:0000313" key="2">
    <source>
        <dbReference type="Proteomes" id="UP000248214"/>
    </source>
</evidence>
<organism evidence="1 2">
    <name type="scientific">Salipaludibacillus keqinensis</name>
    <dbReference type="NCBI Taxonomy" id="2045207"/>
    <lineage>
        <taxon>Bacteria</taxon>
        <taxon>Bacillati</taxon>
        <taxon>Bacillota</taxon>
        <taxon>Bacilli</taxon>
        <taxon>Bacillales</taxon>
        <taxon>Bacillaceae</taxon>
    </lineage>
</organism>
<dbReference type="RefSeq" id="WP_110607960.1">
    <property type="nucleotide sequence ID" value="NZ_PDOD01000001.1"/>
</dbReference>
<dbReference type="InterPro" id="IPR025622">
    <property type="entry name" value="YqzE"/>
</dbReference>
<proteinExistence type="predicted"/>
<comment type="caution">
    <text evidence="1">The sequence shown here is derived from an EMBL/GenBank/DDBJ whole genome shotgun (WGS) entry which is preliminary data.</text>
</comment>